<dbReference type="GO" id="GO:0000978">
    <property type="term" value="F:RNA polymerase II cis-regulatory region sequence-specific DNA binding"/>
    <property type="evidence" value="ECO:0007669"/>
    <property type="project" value="TreeGrafter"/>
</dbReference>
<dbReference type="FunFam" id="3.30.160.60:FF:002343">
    <property type="entry name" value="Zinc finger protein 33A"/>
    <property type="match status" value="1"/>
</dbReference>
<dbReference type="InterPro" id="IPR036236">
    <property type="entry name" value="Znf_C2H2_sf"/>
</dbReference>
<feature type="compositionally biased region" description="Polar residues" evidence="6">
    <location>
        <begin position="261"/>
        <end position="301"/>
    </location>
</feature>
<comment type="caution">
    <text evidence="8">The sequence shown here is derived from an EMBL/GenBank/DDBJ whole genome shotgun (WGS) entry which is preliminary data.</text>
</comment>
<feature type="region of interest" description="Disordered" evidence="6">
    <location>
        <begin position="1250"/>
        <end position="1269"/>
    </location>
</feature>
<feature type="domain" description="C2H2-type" evidence="7">
    <location>
        <begin position="1497"/>
        <end position="1524"/>
    </location>
</feature>
<feature type="domain" description="C2H2-type" evidence="7">
    <location>
        <begin position="434"/>
        <end position="461"/>
    </location>
</feature>
<feature type="region of interest" description="Disordered" evidence="6">
    <location>
        <begin position="43"/>
        <end position="75"/>
    </location>
</feature>
<keyword evidence="2" id="KW-0677">Repeat</keyword>
<proteinExistence type="predicted"/>
<dbReference type="InterPro" id="IPR052795">
    <property type="entry name" value="RREB1"/>
</dbReference>
<keyword evidence="1" id="KW-0479">Metal-binding</keyword>
<evidence type="ECO:0000313" key="9">
    <source>
        <dbReference type="Proteomes" id="UP001497525"/>
    </source>
</evidence>
<dbReference type="GO" id="GO:0008270">
    <property type="term" value="F:zinc ion binding"/>
    <property type="evidence" value="ECO:0007669"/>
    <property type="project" value="UniProtKB-KW"/>
</dbReference>
<dbReference type="PROSITE" id="PS00028">
    <property type="entry name" value="ZINC_FINGER_C2H2_1"/>
    <property type="match status" value="7"/>
</dbReference>
<name>A0AAV2TP09_CALDB</name>
<feature type="region of interest" description="Disordered" evidence="6">
    <location>
        <begin position="252"/>
        <end position="301"/>
    </location>
</feature>
<keyword evidence="3 5" id="KW-0863">Zinc-finger</keyword>
<dbReference type="GO" id="GO:0005634">
    <property type="term" value="C:nucleus"/>
    <property type="evidence" value="ECO:0007669"/>
    <property type="project" value="TreeGrafter"/>
</dbReference>
<evidence type="ECO:0000256" key="4">
    <source>
        <dbReference type="ARBA" id="ARBA00022833"/>
    </source>
</evidence>
<accession>A0AAV2TP09</accession>
<feature type="domain" description="C2H2-type" evidence="7">
    <location>
        <begin position="1386"/>
        <end position="1414"/>
    </location>
</feature>
<feature type="region of interest" description="Disordered" evidence="6">
    <location>
        <begin position="966"/>
        <end position="986"/>
    </location>
</feature>
<dbReference type="FunFam" id="3.30.160.60:FF:000086">
    <property type="entry name" value="transcription factor E4F1 isoform X1"/>
    <property type="match status" value="1"/>
</dbReference>
<protein>
    <recommendedName>
        <fullName evidence="7">C2H2-type domain-containing protein</fullName>
    </recommendedName>
</protein>
<feature type="compositionally biased region" description="Low complexity" evidence="6">
    <location>
        <begin position="331"/>
        <end position="346"/>
    </location>
</feature>
<dbReference type="FunFam" id="3.30.160.60:FF:000100">
    <property type="entry name" value="Zinc finger 45-like"/>
    <property type="match status" value="1"/>
</dbReference>
<dbReference type="PANTHER" id="PTHR46451:SF1">
    <property type="entry name" value="RAS-RESPONSIVE ELEMENT-BINDING PROTEIN 1"/>
    <property type="match status" value="1"/>
</dbReference>
<feature type="compositionally biased region" description="Low complexity" evidence="6">
    <location>
        <begin position="1250"/>
        <end position="1259"/>
    </location>
</feature>
<feature type="compositionally biased region" description="Basic and acidic residues" evidence="6">
    <location>
        <begin position="352"/>
        <end position="366"/>
    </location>
</feature>
<feature type="domain" description="C2H2-type" evidence="7">
    <location>
        <begin position="462"/>
        <end position="490"/>
    </location>
</feature>
<dbReference type="SUPFAM" id="SSF57667">
    <property type="entry name" value="beta-beta-alpha zinc fingers"/>
    <property type="match status" value="3"/>
</dbReference>
<organism evidence="8 9">
    <name type="scientific">Calicophoron daubneyi</name>
    <name type="common">Rumen fluke</name>
    <name type="synonym">Paramphistomum daubneyi</name>
    <dbReference type="NCBI Taxonomy" id="300641"/>
    <lineage>
        <taxon>Eukaryota</taxon>
        <taxon>Metazoa</taxon>
        <taxon>Spiralia</taxon>
        <taxon>Lophotrochozoa</taxon>
        <taxon>Platyhelminthes</taxon>
        <taxon>Trematoda</taxon>
        <taxon>Digenea</taxon>
        <taxon>Plagiorchiida</taxon>
        <taxon>Pronocephalata</taxon>
        <taxon>Paramphistomoidea</taxon>
        <taxon>Paramphistomidae</taxon>
        <taxon>Calicophoron</taxon>
    </lineage>
</organism>
<feature type="compositionally biased region" description="Polar residues" evidence="6">
    <location>
        <begin position="1163"/>
        <end position="1172"/>
    </location>
</feature>
<gene>
    <name evidence="8" type="ORF">CDAUBV1_LOCUS13337</name>
</gene>
<feature type="region of interest" description="Disordered" evidence="6">
    <location>
        <begin position="1149"/>
        <end position="1172"/>
    </location>
</feature>
<evidence type="ECO:0000256" key="1">
    <source>
        <dbReference type="ARBA" id="ARBA00022723"/>
    </source>
</evidence>
<reference evidence="8" key="1">
    <citation type="submission" date="2024-06" db="EMBL/GenBank/DDBJ databases">
        <authorList>
            <person name="Liu X."/>
            <person name="Lenzi L."/>
            <person name="Haldenby T S."/>
            <person name="Uol C."/>
        </authorList>
    </citation>
    <scope>NUCLEOTIDE SEQUENCE</scope>
</reference>
<feature type="domain" description="C2H2-type" evidence="7">
    <location>
        <begin position="1113"/>
        <end position="1136"/>
    </location>
</feature>
<sequence>MSGHINGPYLPCTLQKIPPQHAKMNSVSCTEVARRQLWTGQPIISTASQRRQAPLNSKTPLHSRDEGLRCWSGRTSAKPTGSSIRTVMHADALAPKSKYICGTQAWGEKNVLRGYTEYVKTLGQFSHLKRLRPVTAHSSISATSYPFRPVRSSTAGIPNQVVCMDPSTVLMPPTLLRSKYVDYSTGFNETTVFSRLRHSSPKEQFITARNEGMFSDVNSATDPSFQLTAKYGPLTQCLPMVPVGEREFSLTDCGPIESRRSTSTPVTTLDSSSVLPSLGTITTVSPPNHDSTEGESNSARPLDFTSNQLLHVGEWGLDQSVIQQQQQQQQLQLQKQQQNPPQTNNQISGNLRESHDFHNHPTHDSSSDGELNLSSESTHKKHREDIKIQPYALRGNVEMFRCPLCAEDQIFSRGQLTDHLQEHQSTFKQVDYKHVCCFCFSELSSNSSLERHLLTHTNHRPFTCTFCDKAFTTNGNLSRHVRTSHNFKSDSMSVMLDQSSGQHEISPQSLDLVRALYITPMISPTAFTNTPPVGLFNPNGLNLTGSRASSAFVPIFGGSQGYANCQITAFNNCPSGHSEVVQNLSIFTQLMQTRIAQRSLVANSPPLPCSSVVKSRLSAEYRSPRSRELPLTCPEVPEPISISGGRADTNERAASSANECRSPFGVFERCSYEAKHRGDIANSSATCIPAASEPAAILRLLYGHRQGEAQIYDQKDSGNTTGLEQPLSEISNYLHTINDASNKSNGSFSRFQQSVDMASKQTQQSAYDTGLNLTVGRLNPAQDAGSKSGDSNLRLQKDLPSVNFDGKAIKTKQNGLIFRRYLRSRYRYLRRIWGRRQKIRNIRSNTSSFRGRRKSCVAKRRKFAWRQSATRTHDVSNKTGLNFVGLSSVTEVNAKLSVPLCENLFTPNVPVERFLNSGGTTKDGDSRFSSQGIQFPRCEASGMKTEEFDPEILDLSISNKKISPTDVAKPVSRSAPATNPPTFTHDVDKLSASLTETIKRADWYSLNPSAVSLRPGQPLSNWDVGSFENATRSPVVAPPVQTSTEFPTVFPPVRFGSLSTTIRGIHLPYMHKKNSYKDAPKLITCPIAGCNQKFPWNSSLKRHILTHTPHKPFACTRCTKSFSTKSNRERHMERVHQVSLKRQRQRIQTIQQSFSTDRDSQKSKGVSTHSTCTKKSVIQDPALSGLDLRVADKFGRLEELGEDEILSMSSNEKQAEDISNTLLIRAGNPIVEPNPERLYTAAFLAAAVSTTNTSTTTNSRPPPPPPLSDYSMELLLSQGNPTNFSSFGSCMRSATKAGTKRNKHSTPMGSEILDIAELRRLNADSSAPKPITREKIIDDPPYDLTVHKPSTRPNSVAPCTLSTSDSVALKSSRRSMSSQHFDGPVFRCHLCQFSFTSRQHALEHWSKVHPQEWNKLVLRLDPRYSSVIEAFEHIRNGPSLNHNRTHSIPHCSNNQFPSSVAGSKSNYCVSCCVCLHRFGSQQDLQRHMRSHTGEKPFVCPDCGKEFSLKHSMHRHYRVHIKHTDSSNSEPPVLKPEAISFSSSWSSSST</sequence>
<keyword evidence="4" id="KW-0862">Zinc</keyword>
<feature type="compositionally biased region" description="Polar residues" evidence="6">
    <location>
        <begin position="43"/>
        <end position="60"/>
    </location>
</feature>
<dbReference type="EMBL" id="CAXLJL010000490">
    <property type="protein sequence ID" value="CAL5138505.1"/>
    <property type="molecule type" value="Genomic_DNA"/>
</dbReference>
<evidence type="ECO:0000256" key="2">
    <source>
        <dbReference type="ARBA" id="ARBA00022737"/>
    </source>
</evidence>
<dbReference type="Pfam" id="PF00096">
    <property type="entry name" value="zf-C2H2"/>
    <property type="match status" value="3"/>
</dbReference>
<evidence type="ECO:0000256" key="6">
    <source>
        <dbReference type="SAM" id="MobiDB-lite"/>
    </source>
</evidence>
<feature type="compositionally biased region" description="Low complexity" evidence="6">
    <location>
        <begin position="1539"/>
        <end position="1549"/>
    </location>
</feature>
<evidence type="ECO:0000259" key="7">
    <source>
        <dbReference type="PROSITE" id="PS50157"/>
    </source>
</evidence>
<dbReference type="SMART" id="SM00355">
    <property type="entry name" value="ZnF_C2H2"/>
    <property type="match status" value="8"/>
</dbReference>
<dbReference type="InterPro" id="IPR013087">
    <property type="entry name" value="Znf_C2H2_type"/>
</dbReference>
<feature type="region of interest" description="Disordered" evidence="6">
    <location>
        <begin position="1521"/>
        <end position="1549"/>
    </location>
</feature>
<evidence type="ECO:0000256" key="3">
    <source>
        <dbReference type="ARBA" id="ARBA00022771"/>
    </source>
</evidence>
<feature type="domain" description="C2H2-type" evidence="7">
    <location>
        <begin position="1469"/>
        <end position="1496"/>
    </location>
</feature>
<evidence type="ECO:0000313" key="8">
    <source>
        <dbReference type="EMBL" id="CAL5138505.1"/>
    </source>
</evidence>
<dbReference type="PANTHER" id="PTHR46451">
    <property type="entry name" value="RAS-RESPONSIVE ELEMENT-BINDING PROTEIN 1"/>
    <property type="match status" value="1"/>
</dbReference>
<feature type="region of interest" description="Disordered" evidence="6">
    <location>
        <begin position="778"/>
        <end position="797"/>
    </location>
</feature>
<dbReference type="PROSITE" id="PS50157">
    <property type="entry name" value="ZINC_FINGER_C2H2_2"/>
    <property type="match status" value="7"/>
</dbReference>
<dbReference type="GO" id="GO:0001228">
    <property type="term" value="F:DNA-binding transcription activator activity, RNA polymerase II-specific"/>
    <property type="evidence" value="ECO:0007669"/>
    <property type="project" value="TreeGrafter"/>
</dbReference>
<feature type="region of interest" description="Disordered" evidence="6">
    <location>
        <begin position="331"/>
        <end position="384"/>
    </location>
</feature>
<dbReference type="Proteomes" id="UP001497525">
    <property type="component" value="Unassembled WGS sequence"/>
</dbReference>
<dbReference type="Gene3D" id="3.30.160.60">
    <property type="entry name" value="Classic Zinc Finger"/>
    <property type="match status" value="5"/>
</dbReference>
<evidence type="ECO:0000256" key="5">
    <source>
        <dbReference type="PROSITE-ProRule" id="PRU00042"/>
    </source>
</evidence>
<feature type="domain" description="C2H2-type" evidence="7">
    <location>
        <begin position="1083"/>
        <end position="1112"/>
    </location>
</feature>